<evidence type="ECO:0000313" key="2">
    <source>
        <dbReference type="Proteomes" id="UP000589085"/>
    </source>
</evidence>
<protein>
    <submittedName>
        <fullName evidence="1">Uncharacterized protein</fullName>
    </submittedName>
</protein>
<reference evidence="1 2" key="1">
    <citation type="submission" date="2020-04" db="EMBL/GenBank/DDBJ databases">
        <title>Description of novel Gluconacetobacter.</title>
        <authorList>
            <person name="Sombolestani A."/>
        </authorList>
    </citation>
    <scope>NUCLEOTIDE SEQUENCE [LARGE SCALE GENOMIC DNA]</scope>
    <source>
        <strain evidence="1 2">LMG 19747</strain>
    </source>
</reference>
<dbReference type="Proteomes" id="UP000589085">
    <property type="component" value="Unassembled WGS sequence"/>
</dbReference>
<sequence length="88" mass="9753">MALDGTRKALKELGNTASHRIPEDEIISNLRTESDRSVIVFLGTIIEDSLKREITKSLTGLEEQERDAFFDFNGVAGTFSSKIILAKP</sequence>
<dbReference type="AlphaFoldDB" id="A0A7W4IHN0"/>
<name>A0A7W4IHN0_9PROT</name>
<proteinExistence type="predicted"/>
<accession>A0A7W4IHN0</accession>
<organism evidence="1 2">
    <name type="scientific">Gluconacetobacter sacchari</name>
    <dbReference type="NCBI Taxonomy" id="92759"/>
    <lineage>
        <taxon>Bacteria</taxon>
        <taxon>Pseudomonadati</taxon>
        <taxon>Pseudomonadota</taxon>
        <taxon>Alphaproteobacteria</taxon>
        <taxon>Acetobacterales</taxon>
        <taxon>Acetobacteraceae</taxon>
        <taxon>Gluconacetobacter</taxon>
    </lineage>
</organism>
<evidence type="ECO:0000313" key="1">
    <source>
        <dbReference type="EMBL" id="MBB2162857.1"/>
    </source>
</evidence>
<dbReference type="EMBL" id="JABEQJ010000068">
    <property type="protein sequence ID" value="MBB2162857.1"/>
    <property type="molecule type" value="Genomic_DNA"/>
</dbReference>
<comment type="caution">
    <text evidence="1">The sequence shown here is derived from an EMBL/GenBank/DDBJ whole genome shotgun (WGS) entry which is preliminary data.</text>
</comment>
<dbReference type="Gene3D" id="1.20.120.330">
    <property type="entry name" value="Nucleotidyltransferases domain 2"/>
    <property type="match status" value="1"/>
</dbReference>
<dbReference type="RefSeq" id="WP_182999668.1">
    <property type="nucleotide sequence ID" value="NZ_JABEQJ010000068.1"/>
</dbReference>
<gene>
    <name evidence="1" type="ORF">HLH48_22515</name>
</gene>